<protein>
    <submittedName>
        <fullName evidence="2">Uncharacterized protein</fullName>
    </submittedName>
</protein>
<organism evidence="2 3">
    <name type="scientific">Aspergillus novofumigatus (strain IBT 16806)</name>
    <dbReference type="NCBI Taxonomy" id="1392255"/>
    <lineage>
        <taxon>Eukaryota</taxon>
        <taxon>Fungi</taxon>
        <taxon>Dikarya</taxon>
        <taxon>Ascomycota</taxon>
        <taxon>Pezizomycotina</taxon>
        <taxon>Eurotiomycetes</taxon>
        <taxon>Eurotiomycetidae</taxon>
        <taxon>Eurotiales</taxon>
        <taxon>Aspergillaceae</taxon>
        <taxon>Aspergillus</taxon>
        <taxon>Aspergillus subgen. Fumigati</taxon>
    </lineage>
</organism>
<reference evidence="3" key="1">
    <citation type="journal article" date="2018" name="Proc. Natl. Acad. Sci. U.S.A.">
        <title>Linking secondary metabolites to gene clusters through genome sequencing of six diverse Aspergillus species.</title>
        <authorList>
            <person name="Kaerboelling I."/>
            <person name="Vesth T.C."/>
            <person name="Frisvad J.C."/>
            <person name="Nybo J.L."/>
            <person name="Theobald S."/>
            <person name="Kuo A."/>
            <person name="Bowyer P."/>
            <person name="Matsuda Y."/>
            <person name="Mondo S."/>
            <person name="Lyhne E.K."/>
            <person name="Kogle M.E."/>
            <person name="Clum A."/>
            <person name="Lipzen A."/>
            <person name="Salamov A."/>
            <person name="Ngan C.Y."/>
            <person name="Daum C."/>
            <person name="Chiniquy J."/>
            <person name="Barry K."/>
            <person name="LaButti K."/>
            <person name="Haridas S."/>
            <person name="Simmons B.A."/>
            <person name="Magnuson J.K."/>
            <person name="Mortensen U.H."/>
            <person name="Larsen T.O."/>
            <person name="Grigoriev I.V."/>
            <person name="Baker S.E."/>
            <person name="Andersen M.R."/>
        </authorList>
    </citation>
    <scope>NUCLEOTIDE SEQUENCE [LARGE SCALE GENOMIC DNA]</scope>
    <source>
        <strain evidence="3">IBT 16806</strain>
    </source>
</reference>
<gene>
    <name evidence="2" type="ORF">P174DRAFT_439434</name>
</gene>
<evidence type="ECO:0000256" key="1">
    <source>
        <dbReference type="SAM" id="Phobius"/>
    </source>
</evidence>
<sequence>MPSQAAVSILPWSYIGAITAPDELFFQGVTFGGYVVPMILSLVRLSFDFHAQRGFGLLLRTDDQRRKGV</sequence>
<dbReference type="AlphaFoldDB" id="A0A2I1CJ65"/>
<keyword evidence="3" id="KW-1185">Reference proteome</keyword>
<dbReference type="GeneID" id="36534122"/>
<accession>A0A2I1CJ65</accession>
<dbReference type="VEuPathDB" id="FungiDB:P174DRAFT_439434"/>
<feature type="transmembrane region" description="Helical" evidence="1">
    <location>
        <begin position="24"/>
        <end position="43"/>
    </location>
</feature>
<dbReference type="RefSeq" id="XP_024686261.1">
    <property type="nucleotide sequence ID" value="XM_024826797.1"/>
</dbReference>
<evidence type="ECO:0000313" key="3">
    <source>
        <dbReference type="Proteomes" id="UP000234474"/>
    </source>
</evidence>
<keyword evidence="1" id="KW-0812">Transmembrane</keyword>
<name>A0A2I1CJ65_ASPN1</name>
<proteinExistence type="predicted"/>
<evidence type="ECO:0000313" key="2">
    <source>
        <dbReference type="EMBL" id="PKX97666.1"/>
    </source>
</evidence>
<dbReference type="Proteomes" id="UP000234474">
    <property type="component" value="Unassembled WGS sequence"/>
</dbReference>
<comment type="caution">
    <text evidence="2">The sequence shown here is derived from an EMBL/GenBank/DDBJ whole genome shotgun (WGS) entry which is preliminary data.</text>
</comment>
<keyword evidence="1" id="KW-1133">Transmembrane helix</keyword>
<dbReference type="EMBL" id="MSZS01000002">
    <property type="protein sequence ID" value="PKX97666.1"/>
    <property type="molecule type" value="Genomic_DNA"/>
</dbReference>
<keyword evidence="1" id="KW-0472">Membrane</keyword>